<dbReference type="GO" id="GO:0000981">
    <property type="term" value="F:DNA-binding transcription factor activity, RNA polymerase II-specific"/>
    <property type="evidence" value="ECO:0007669"/>
    <property type="project" value="TreeGrafter"/>
</dbReference>
<dbReference type="SMART" id="SM00401">
    <property type="entry name" value="ZnF_GATA"/>
    <property type="match status" value="1"/>
</dbReference>
<dbReference type="InterPro" id="IPR000679">
    <property type="entry name" value="Znf_GATA"/>
</dbReference>
<protein>
    <recommendedName>
        <fullName evidence="8">GATA-type domain-containing protein</fullName>
    </recommendedName>
</protein>
<evidence type="ECO:0000256" key="6">
    <source>
        <dbReference type="PROSITE-ProRule" id="PRU00094"/>
    </source>
</evidence>
<reference evidence="9" key="1">
    <citation type="submission" date="2020-05" db="EMBL/GenBank/DDBJ databases">
        <title>Phylogenomic resolution of chytrid fungi.</title>
        <authorList>
            <person name="Stajich J.E."/>
            <person name="Amses K."/>
            <person name="Simmons R."/>
            <person name="Seto K."/>
            <person name="Myers J."/>
            <person name="Bonds A."/>
            <person name="Quandt C.A."/>
            <person name="Barry K."/>
            <person name="Liu P."/>
            <person name="Grigoriev I."/>
            <person name="Longcore J.E."/>
            <person name="James T.Y."/>
        </authorList>
    </citation>
    <scope>NUCLEOTIDE SEQUENCE</scope>
    <source>
        <strain evidence="9">JEL0513</strain>
    </source>
</reference>
<dbReference type="AlphaFoldDB" id="A0AAD5XBM6"/>
<gene>
    <name evidence="9" type="ORF">HK100_000685</name>
</gene>
<dbReference type="PANTHER" id="PTHR10071">
    <property type="entry name" value="TRANSCRIPTION FACTOR GATA FAMILY MEMBER"/>
    <property type="match status" value="1"/>
</dbReference>
<dbReference type="PRINTS" id="PR00619">
    <property type="entry name" value="GATAZNFINGER"/>
</dbReference>
<keyword evidence="10" id="KW-1185">Reference proteome</keyword>
<evidence type="ECO:0000256" key="7">
    <source>
        <dbReference type="SAM" id="MobiDB-lite"/>
    </source>
</evidence>
<dbReference type="GO" id="GO:0005634">
    <property type="term" value="C:nucleus"/>
    <property type="evidence" value="ECO:0007669"/>
    <property type="project" value="UniProtKB-SubCell"/>
</dbReference>
<feature type="non-terminal residue" evidence="9">
    <location>
        <position position="243"/>
    </location>
</feature>
<dbReference type="InterPro" id="IPR013088">
    <property type="entry name" value="Znf_NHR/GATA"/>
</dbReference>
<comment type="subcellular location">
    <subcellularLocation>
        <location evidence="1">Nucleus</location>
    </subcellularLocation>
</comment>
<keyword evidence="3 6" id="KW-0863">Zinc-finger</keyword>
<evidence type="ECO:0000256" key="5">
    <source>
        <dbReference type="ARBA" id="ARBA00023242"/>
    </source>
</evidence>
<evidence type="ECO:0000313" key="10">
    <source>
        <dbReference type="Proteomes" id="UP001211907"/>
    </source>
</evidence>
<keyword evidence="5" id="KW-0539">Nucleus</keyword>
<sequence>MSVNQSPYEKQRLLPSIIQQPFNQSHHEYHQYPFQQQPQQQQQQQYTQQQEEQYTQYSPFVAQSRLSLPNLIQPNPHVQPEQQPQQQQQQQQQQIQQFTFNHNYHDRAATNREFSFQNPMSPFLPHITNVRNINADFPLPHRPQNQCVNCGTYETSVWRKDEYSRSICNACGLYKKQHGHDRPASFPFRKSVVRRRRRGGKKVSSDGVMDVVGDGIAESMITAAAEGAENETTSGAGSAVESW</sequence>
<evidence type="ECO:0000256" key="3">
    <source>
        <dbReference type="ARBA" id="ARBA00022771"/>
    </source>
</evidence>
<proteinExistence type="predicted"/>
<feature type="region of interest" description="Disordered" evidence="7">
    <location>
        <begin position="34"/>
        <end position="53"/>
    </location>
</feature>
<feature type="region of interest" description="Disordered" evidence="7">
    <location>
        <begin position="70"/>
        <end position="91"/>
    </location>
</feature>
<evidence type="ECO:0000259" key="8">
    <source>
        <dbReference type="PROSITE" id="PS50114"/>
    </source>
</evidence>
<dbReference type="SUPFAM" id="SSF57716">
    <property type="entry name" value="Glucocorticoid receptor-like (DNA-binding domain)"/>
    <property type="match status" value="1"/>
</dbReference>
<dbReference type="Proteomes" id="UP001211907">
    <property type="component" value="Unassembled WGS sequence"/>
</dbReference>
<feature type="domain" description="GATA-type" evidence="8">
    <location>
        <begin position="141"/>
        <end position="196"/>
    </location>
</feature>
<name>A0AAD5XBM6_9FUNG</name>
<dbReference type="PANTHER" id="PTHR10071:SF281">
    <property type="entry name" value="BOX A-BINDING FACTOR-RELATED"/>
    <property type="match status" value="1"/>
</dbReference>
<dbReference type="GO" id="GO:0045944">
    <property type="term" value="P:positive regulation of transcription by RNA polymerase II"/>
    <property type="evidence" value="ECO:0007669"/>
    <property type="project" value="TreeGrafter"/>
</dbReference>
<dbReference type="Gene3D" id="3.30.50.10">
    <property type="entry name" value="Erythroid Transcription Factor GATA-1, subunit A"/>
    <property type="match status" value="1"/>
</dbReference>
<dbReference type="GO" id="GO:0000978">
    <property type="term" value="F:RNA polymerase II cis-regulatory region sequence-specific DNA binding"/>
    <property type="evidence" value="ECO:0007669"/>
    <property type="project" value="TreeGrafter"/>
</dbReference>
<dbReference type="Pfam" id="PF00320">
    <property type="entry name" value="GATA"/>
    <property type="match status" value="1"/>
</dbReference>
<keyword evidence="2" id="KW-0479">Metal-binding</keyword>
<evidence type="ECO:0000256" key="1">
    <source>
        <dbReference type="ARBA" id="ARBA00004123"/>
    </source>
</evidence>
<dbReference type="GO" id="GO:0045165">
    <property type="term" value="P:cell fate commitment"/>
    <property type="evidence" value="ECO:0007669"/>
    <property type="project" value="TreeGrafter"/>
</dbReference>
<feature type="compositionally biased region" description="Low complexity" evidence="7">
    <location>
        <begin position="73"/>
        <end position="91"/>
    </location>
</feature>
<accession>A0AAD5XBM6</accession>
<comment type="caution">
    <text evidence="9">The sequence shown here is derived from an EMBL/GenBank/DDBJ whole genome shotgun (WGS) entry which is preliminary data.</text>
</comment>
<evidence type="ECO:0000313" key="9">
    <source>
        <dbReference type="EMBL" id="KAJ3118057.1"/>
    </source>
</evidence>
<dbReference type="GO" id="GO:0000122">
    <property type="term" value="P:negative regulation of transcription by RNA polymerase II"/>
    <property type="evidence" value="ECO:0007669"/>
    <property type="project" value="TreeGrafter"/>
</dbReference>
<dbReference type="InterPro" id="IPR039355">
    <property type="entry name" value="Transcription_factor_GATA"/>
</dbReference>
<keyword evidence="4" id="KW-0862">Zinc</keyword>
<evidence type="ECO:0000256" key="2">
    <source>
        <dbReference type="ARBA" id="ARBA00022723"/>
    </source>
</evidence>
<organism evidence="9 10">
    <name type="scientific">Physocladia obscura</name>
    <dbReference type="NCBI Taxonomy" id="109957"/>
    <lineage>
        <taxon>Eukaryota</taxon>
        <taxon>Fungi</taxon>
        <taxon>Fungi incertae sedis</taxon>
        <taxon>Chytridiomycota</taxon>
        <taxon>Chytridiomycota incertae sedis</taxon>
        <taxon>Chytridiomycetes</taxon>
        <taxon>Chytridiales</taxon>
        <taxon>Chytriomycetaceae</taxon>
        <taxon>Physocladia</taxon>
    </lineage>
</organism>
<dbReference type="GO" id="GO:0008270">
    <property type="term" value="F:zinc ion binding"/>
    <property type="evidence" value="ECO:0007669"/>
    <property type="project" value="UniProtKB-KW"/>
</dbReference>
<dbReference type="EMBL" id="JADGJH010001139">
    <property type="protein sequence ID" value="KAJ3118057.1"/>
    <property type="molecule type" value="Genomic_DNA"/>
</dbReference>
<dbReference type="PROSITE" id="PS50114">
    <property type="entry name" value="GATA_ZN_FINGER_2"/>
    <property type="match status" value="1"/>
</dbReference>
<evidence type="ECO:0000256" key="4">
    <source>
        <dbReference type="ARBA" id="ARBA00022833"/>
    </source>
</evidence>
<dbReference type="CDD" id="cd00202">
    <property type="entry name" value="ZnF_GATA"/>
    <property type="match status" value="1"/>
</dbReference>